<dbReference type="InterPro" id="IPR007627">
    <property type="entry name" value="RNA_pol_sigma70_r2"/>
</dbReference>
<dbReference type="SUPFAM" id="SSF88946">
    <property type="entry name" value="Sigma2 domain of RNA polymerase sigma factors"/>
    <property type="match status" value="1"/>
</dbReference>
<evidence type="ECO:0000313" key="8">
    <source>
        <dbReference type="Proteomes" id="UP000746690"/>
    </source>
</evidence>
<evidence type="ECO:0000256" key="4">
    <source>
        <dbReference type="ARBA" id="ARBA00023163"/>
    </source>
</evidence>
<evidence type="ECO:0000256" key="2">
    <source>
        <dbReference type="ARBA" id="ARBA00023015"/>
    </source>
</evidence>
<comment type="caution">
    <text evidence="7">The sequence shown here is derived from an EMBL/GenBank/DDBJ whole genome shotgun (WGS) entry which is preliminary data.</text>
</comment>
<evidence type="ECO:0000313" key="7">
    <source>
        <dbReference type="EMBL" id="NMH86849.1"/>
    </source>
</evidence>
<keyword evidence="4" id="KW-0804">Transcription</keyword>
<dbReference type="NCBIfam" id="TIGR02937">
    <property type="entry name" value="sigma70-ECF"/>
    <property type="match status" value="1"/>
</dbReference>
<dbReference type="Proteomes" id="UP000746690">
    <property type="component" value="Unassembled WGS sequence"/>
</dbReference>
<dbReference type="InterPro" id="IPR014327">
    <property type="entry name" value="RNA_pol_sigma70_bacteroid"/>
</dbReference>
<keyword evidence="8" id="KW-1185">Reference proteome</keyword>
<dbReference type="SUPFAM" id="SSF88659">
    <property type="entry name" value="Sigma3 and sigma4 domains of RNA polymerase sigma factors"/>
    <property type="match status" value="1"/>
</dbReference>
<dbReference type="NCBIfam" id="TIGR02985">
    <property type="entry name" value="Sig70_bacteroi1"/>
    <property type="match status" value="1"/>
</dbReference>
<dbReference type="InterPro" id="IPR013324">
    <property type="entry name" value="RNA_pol_sigma_r3/r4-like"/>
</dbReference>
<proteinExistence type="inferred from homology"/>
<evidence type="ECO:0000256" key="3">
    <source>
        <dbReference type="ARBA" id="ARBA00023082"/>
    </source>
</evidence>
<evidence type="ECO:0000259" key="5">
    <source>
        <dbReference type="Pfam" id="PF04542"/>
    </source>
</evidence>
<evidence type="ECO:0000259" key="6">
    <source>
        <dbReference type="Pfam" id="PF08281"/>
    </source>
</evidence>
<gene>
    <name evidence="7" type="ORF">HHX25_04990</name>
</gene>
<evidence type="ECO:0000256" key="1">
    <source>
        <dbReference type="ARBA" id="ARBA00010641"/>
    </source>
</evidence>
<organism evidence="7 8">
    <name type="scientific">Flavivirga algicola</name>
    <dbReference type="NCBI Taxonomy" id="2729136"/>
    <lineage>
        <taxon>Bacteria</taxon>
        <taxon>Pseudomonadati</taxon>
        <taxon>Bacteroidota</taxon>
        <taxon>Flavobacteriia</taxon>
        <taxon>Flavobacteriales</taxon>
        <taxon>Flavobacteriaceae</taxon>
        <taxon>Flavivirga</taxon>
    </lineage>
</organism>
<dbReference type="PANTHER" id="PTHR43133">
    <property type="entry name" value="RNA POLYMERASE ECF-TYPE SIGMA FACTO"/>
    <property type="match status" value="1"/>
</dbReference>
<feature type="domain" description="RNA polymerase sigma factor 70 region 4 type 2" evidence="6">
    <location>
        <begin position="117"/>
        <end position="169"/>
    </location>
</feature>
<keyword evidence="3" id="KW-0731">Sigma factor</keyword>
<dbReference type="EMBL" id="JABBHF010000002">
    <property type="protein sequence ID" value="NMH86849.1"/>
    <property type="molecule type" value="Genomic_DNA"/>
</dbReference>
<dbReference type="PANTHER" id="PTHR43133:SF46">
    <property type="entry name" value="RNA POLYMERASE SIGMA-70 FACTOR ECF SUBFAMILY"/>
    <property type="match status" value="1"/>
</dbReference>
<dbReference type="InterPro" id="IPR013249">
    <property type="entry name" value="RNA_pol_sigma70_r4_t2"/>
</dbReference>
<dbReference type="InterPro" id="IPR039425">
    <property type="entry name" value="RNA_pol_sigma-70-like"/>
</dbReference>
<name>A0ABX1RTG7_9FLAO</name>
<keyword evidence="2" id="KW-0805">Transcription regulation</keyword>
<sequence length="180" mass="21428">MCENELYRRIQNDSEDAFKDLFDRYYERLSNFALQFSISKETAEELVSDVFVKLWNKRKETVILNLRPFLYVSVKNASINALKSDKIQFKDTFNDKLFSIVDVTTQEHKMIVQEQLDLVQRTIDKMPQHRKIIFMLNRIDGLRYKEIAEVLNISPNTVQNQMVEAIKFLHKEYPNKKKSV</sequence>
<dbReference type="Gene3D" id="1.10.1740.10">
    <property type="match status" value="1"/>
</dbReference>
<feature type="domain" description="RNA polymerase sigma-70 region 2" evidence="5">
    <location>
        <begin position="21"/>
        <end position="85"/>
    </location>
</feature>
<dbReference type="InterPro" id="IPR036388">
    <property type="entry name" value="WH-like_DNA-bd_sf"/>
</dbReference>
<dbReference type="InterPro" id="IPR014284">
    <property type="entry name" value="RNA_pol_sigma-70_dom"/>
</dbReference>
<dbReference type="Pfam" id="PF04542">
    <property type="entry name" value="Sigma70_r2"/>
    <property type="match status" value="1"/>
</dbReference>
<accession>A0ABX1RTG7</accession>
<dbReference type="RefSeq" id="WP_169670778.1">
    <property type="nucleotide sequence ID" value="NZ_JABBHF010000002.1"/>
</dbReference>
<dbReference type="Gene3D" id="1.10.10.10">
    <property type="entry name" value="Winged helix-like DNA-binding domain superfamily/Winged helix DNA-binding domain"/>
    <property type="match status" value="1"/>
</dbReference>
<protein>
    <submittedName>
        <fullName evidence="7">RNA polymerase sigma-70 factor</fullName>
    </submittedName>
</protein>
<dbReference type="InterPro" id="IPR013325">
    <property type="entry name" value="RNA_pol_sigma_r2"/>
</dbReference>
<reference evidence="7 8" key="1">
    <citation type="submission" date="2020-04" db="EMBL/GenBank/DDBJ databases">
        <title>A Flavivirga sp. nov.</title>
        <authorList>
            <person name="Sun X."/>
        </authorList>
    </citation>
    <scope>NUCLEOTIDE SEQUENCE [LARGE SCALE GENOMIC DNA]</scope>
    <source>
        <strain evidence="7 8">Y03</strain>
    </source>
</reference>
<comment type="similarity">
    <text evidence="1">Belongs to the sigma-70 factor family. ECF subfamily.</text>
</comment>
<dbReference type="Pfam" id="PF08281">
    <property type="entry name" value="Sigma70_r4_2"/>
    <property type="match status" value="1"/>
</dbReference>